<organism evidence="1 2">
    <name type="scientific">Segatella copri</name>
    <dbReference type="NCBI Taxonomy" id="165179"/>
    <lineage>
        <taxon>Bacteria</taxon>
        <taxon>Pseudomonadati</taxon>
        <taxon>Bacteroidota</taxon>
        <taxon>Bacteroidia</taxon>
        <taxon>Bacteroidales</taxon>
        <taxon>Prevotellaceae</taxon>
        <taxon>Segatella</taxon>
    </lineage>
</organism>
<gene>
    <name evidence="1" type="ORF">ONT16_16950</name>
</gene>
<sequence length="60" mass="6781">MNKVTKSDKVPGILIDKGTREIALLRENVAENKPLVFKDQIYADDEVKKQLGYPVLCSTF</sequence>
<accession>A0AAP3BF96</accession>
<reference evidence="1" key="1">
    <citation type="submission" date="2022-11" db="EMBL/GenBank/DDBJ databases">
        <title>Genomic repertoires linked with pathogenic potency of arthritogenic Prevotella copri isolated from the gut of rheumatoid arthritis patients.</title>
        <authorList>
            <person name="Nii T."/>
            <person name="Maeda Y."/>
            <person name="Motooka D."/>
            <person name="Naito M."/>
            <person name="Matsumoto Y."/>
            <person name="Ogawa T."/>
            <person name="Oguro-Igashira E."/>
            <person name="Kishikawa T."/>
            <person name="Yamashita M."/>
            <person name="Koizumi S."/>
            <person name="Kurakawa T."/>
            <person name="Okumura R."/>
            <person name="Kayama H."/>
            <person name="Murakami M."/>
            <person name="Sakaguchi T."/>
            <person name="Das B."/>
            <person name="Nakamura S."/>
            <person name="Okada Y."/>
            <person name="Kumanogoh A."/>
            <person name="Takeda K."/>
        </authorList>
    </citation>
    <scope>NUCLEOTIDE SEQUENCE</scope>
    <source>
        <strain evidence="1">F3-75</strain>
    </source>
</reference>
<dbReference type="EMBL" id="JAPDVK010000006">
    <property type="protein sequence ID" value="MCW4129898.1"/>
    <property type="molecule type" value="Genomic_DNA"/>
</dbReference>
<proteinExistence type="predicted"/>
<dbReference type="Proteomes" id="UP001209344">
    <property type="component" value="Unassembled WGS sequence"/>
</dbReference>
<name>A0AAP3BF96_9BACT</name>
<evidence type="ECO:0000313" key="2">
    <source>
        <dbReference type="Proteomes" id="UP001209344"/>
    </source>
</evidence>
<comment type="caution">
    <text evidence="1">The sequence shown here is derived from an EMBL/GenBank/DDBJ whole genome shotgun (WGS) entry which is preliminary data.</text>
</comment>
<evidence type="ECO:0000313" key="1">
    <source>
        <dbReference type="EMBL" id="MCW4129898.1"/>
    </source>
</evidence>
<dbReference type="AlphaFoldDB" id="A0AAP3BF96"/>
<dbReference type="RefSeq" id="WP_264967267.1">
    <property type="nucleotide sequence ID" value="NZ_JAPDVK010000006.1"/>
</dbReference>
<protein>
    <submittedName>
        <fullName evidence="1">Uncharacterized protein</fullName>
    </submittedName>
</protein>